<proteinExistence type="predicted"/>
<dbReference type="Pfam" id="PF08843">
    <property type="entry name" value="AbiEii"/>
    <property type="match status" value="1"/>
</dbReference>
<dbReference type="PATRIC" id="fig|80878.5.peg.4126"/>
<sequence length="290" mass="32188">MLKRLPDRDIDPILRAILEQARNATDALEIPFFVGGAMARDIILTHVFGQEVKRATRDVDLGLYLDGWDRFRKLKDVLVAKGLFHTVPGKPHRLHYGYPTGIPLDLIPFGGIEHPVGEIAWPPGNDVVLNVAGFEDAYRSALVVDLGGGLVIRTCALPALAVLKLIAWHDRRKSSNKDATDLLFIAQNYAAADNMDRLYQSESELMEAVDYNPELAGAYLLGKDAALQSGNDTAAFAKAILENEVLQQELIDQIVRAKAASQSREDEQRYTQYLDGFRTSFLKQLSELGQ</sequence>
<organism evidence="1 2">
    <name type="scientific">Acidovorax temperans</name>
    <dbReference type="NCBI Taxonomy" id="80878"/>
    <lineage>
        <taxon>Bacteria</taxon>
        <taxon>Pseudomonadati</taxon>
        <taxon>Pseudomonadota</taxon>
        <taxon>Betaproteobacteria</taxon>
        <taxon>Burkholderiales</taxon>
        <taxon>Comamonadaceae</taxon>
        <taxon>Acidovorax</taxon>
    </lineage>
</organism>
<reference evidence="1 2" key="1">
    <citation type="submission" date="2014-12" db="EMBL/GenBank/DDBJ databases">
        <title>Isolation of bacteria from lake water.</title>
        <authorList>
            <person name="Sheng K.-Y."/>
            <person name="Chin P.-S."/>
            <person name="Chan K.-G."/>
            <person name="Tan G.S."/>
        </authorList>
    </citation>
    <scope>NUCLEOTIDE SEQUENCE [LARGE SCALE GENOMIC DNA]</scope>
    <source>
        <strain evidence="1 2">KY4</strain>
    </source>
</reference>
<evidence type="ECO:0000313" key="1">
    <source>
        <dbReference type="EMBL" id="KJA08929.1"/>
    </source>
</evidence>
<evidence type="ECO:0008006" key="3">
    <source>
        <dbReference type="Google" id="ProtNLM"/>
    </source>
</evidence>
<dbReference type="AlphaFoldDB" id="A0A0D7K4J1"/>
<accession>A0A0D7K4J1</accession>
<protein>
    <recommendedName>
        <fullName evidence="3">Nucleotidyltransferase</fullName>
    </recommendedName>
</protein>
<dbReference type="InterPro" id="IPR014513">
    <property type="entry name" value="UCP021525"/>
</dbReference>
<keyword evidence="2" id="KW-1185">Reference proteome</keyword>
<gene>
    <name evidence="1" type="ORF">RP29_19430</name>
</gene>
<dbReference type="OrthoDB" id="5918411at2"/>
<dbReference type="PIRSF" id="PIRSF021525">
    <property type="entry name" value="UCP021525"/>
    <property type="match status" value="1"/>
</dbReference>
<evidence type="ECO:0000313" key="2">
    <source>
        <dbReference type="Proteomes" id="UP000032566"/>
    </source>
</evidence>
<name>A0A0D7K4J1_9BURK</name>
<dbReference type="RefSeq" id="WP_044402721.1">
    <property type="nucleotide sequence ID" value="NZ_JXYQ01000089.1"/>
</dbReference>
<dbReference type="EMBL" id="JXYQ01000089">
    <property type="protein sequence ID" value="KJA08929.1"/>
    <property type="molecule type" value="Genomic_DNA"/>
</dbReference>
<dbReference type="Proteomes" id="UP000032566">
    <property type="component" value="Unassembled WGS sequence"/>
</dbReference>
<dbReference type="InterPro" id="IPR014942">
    <property type="entry name" value="AbiEii"/>
</dbReference>
<dbReference type="STRING" id="80878.RP29_19430"/>
<comment type="caution">
    <text evidence="1">The sequence shown here is derived from an EMBL/GenBank/DDBJ whole genome shotgun (WGS) entry which is preliminary data.</text>
</comment>